<gene>
    <name evidence="4" type="ORF">RN605_13010</name>
    <name evidence="3" type="ORF">RN608_05840</name>
</gene>
<feature type="domain" description="Secretion system C-terminal sorting" evidence="2">
    <location>
        <begin position="580"/>
        <end position="650"/>
    </location>
</feature>
<keyword evidence="5" id="KW-1185">Reference proteome</keyword>
<evidence type="ECO:0000259" key="2">
    <source>
        <dbReference type="Pfam" id="PF18962"/>
    </source>
</evidence>
<dbReference type="Proteomes" id="UP001304515">
    <property type="component" value="Chromosome"/>
</dbReference>
<evidence type="ECO:0000256" key="1">
    <source>
        <dbReference type="ARBA" id="ARBA00022729"/>
    </source>
</evidence>
<evidence type="ECO:0000313" key="4">
    <source>
        <dbReference type="EMBL" id="WNM21589.1"/>
    </source>
</evidence>
<name>A0AA96F0J9_9FLAO</name>
<protein>
    <submittedName>
        <fullName evidence="4">T9SS type A sorting domain-containing protein</fullName>
    </submittedName>
</protein>
<dbReference type="Pfam" id="PF18962">
    <property type="entry name" value="Por_Secre_tail"/>
    <property type="match status" value="1"/>
</dbReference>
<dbReference type="EMBL" id="CP134878">
    <property type="protein sequence ID" value="WNM20199.1"/>
    <property type="molecule type" value="Genomic_DNA"/>
</dbReference>
<dbReference type="NCBIfam" id="NF045639">
    <property type="entry name" value="GCX_COOH"/>
    <property type="match status" value="1"/>
</dbReference>
<sequence length="652" mass="72462">MRNTIKIVLICFLWFTSFEGYSQLDEYIKLEENRINNSKSIEQELQLFIQKNYNSYSLTTKIKQETIEHLRKEEEFSDKELELALKNAKIVELRKLFFKKYSEKKKEYIANPIPDALKQSCVNGDFENGTASYTFWSDAYPQPATGTAFFQSCATPTAATATNVITPSVNNFNSTVTLINSTAAGYQQYDPVLASFGQNVPTLNTNGGNKSIKLNNAGGFGSSDITTMSRTFANINEPTIDFNFSLIMDNKPAHGQDIQPFFRVRAYDQNNNVVDEICIIADPDNCLFNRIDISSNRRMLYTGWLCARLNVQDILNQPGRIEFTISDCMPSQHFGTVYIDNICGIICATPQLGALSIDPVNFVCPDASSTTPLNVCGTYQTPANATLGTLTLDIIQNGTVVSTIGAPTQLTANTFCFTFLPNLFGASPSGDFEFEVNAIFNVNCSAGTYYYNLTDSSSSLGPDVTFSNCCLPTLVLTSPADNVTNLNPATDTKKERSDWIKATNIVEVGNNVYQNGVVYHAGNYIELNPGFEAVMGSQFAAYIEGCSTGYIYRTSETSITNEIADEEIHLVKREVEFYIVPNPSSSSVELIMKDNLFKNVTITTIDGKMVYDKNIELTDRTRVDVSRYANGIYIINLLDEDGNIYSKKLIKN</sequence>
<dbReference type="EMBL" id="CP134890">
    <property type="protein sequence ID" value="WNM21589.1"/>
    <property type="molecule type" value="Genomic_DNA"/>
</dbReference>
<evidence type="ECO:0000313" key="3">
    <source>
        <dbReference type="EMBL" id="WNM20199.1"/>
    </source>
</evidence>
<accession>A0AA96F0J9</accession>
<proteinExistence type="predicted"/>
<keyword evidence="1" id="KW-0732">Signal</keyword>
<dbReference type="AlphaFoldDB" id="A0AA96F0J9"/>
<dbReference type="InterPro" id="IPR026444">
    <property type="entry name" value="Secre_tail"/>
</dbReference>
<reference evidence="4 5" key="1">
    <citation type="submission" date="2023-09" db="EMBL/GenBank/DDBJ databases">
        <title>Flavobacterium sp. a novel bacteria isolate from Pepper rhizosphere.</title>
        <authorList>
            <person name="Peng Y."/>
            <person name="Lee J."/>
        </authorList>
    </citation>
    <scope>NUCLEOTIDE SEQUENCE [LARGE SCALE GENOMIC DNA]</scope>
    <source>
        <strain evidence="3">PMR2A8</strain>
        <strain evidence="4 5">PMTSA4</strain>
    </source>
</reference>
<dbReference type="InterPro" id="IPR055015">
    <property type="entry name" value="GCX_COOH"/>
</dbReference>
<dbReference type="NCBIfam" id="TIGR04183">
    <property type="entry name" value="Por_Secre_tail"/>
    <property type="match status" value="1"/>
</dbReference>
<dbReference type="KEGG" id="fcj:RN605_13010"/>
<dbReference type="RefSeq" id="WP_313325465.1">
    <property type="nucleotide sequence ID" value="NZ_CP134878.1"/>
</dbReference>
<evidence type="ECO:0000313" key="5">
    <source>
        <dbReference type="Proteomes" id="UP001304515"/>
    </source>
</evidence>
<accession>A0AA96EXC4</accession>
<organism evidence="4 5">
    <name type="scientific">Flavobacterium capsici</name>
    <dbReference type="NCBI Taxonomy" id="3075618"/>
    <lineage>
        <taxon>Bacteria</taxon>
        <taxon>Pseudomonadati</taxon>
        <taxon>Bacteroidota</taxon>
        <taxon>Flavobacteriia</taxon>
        <taxon>Flavobacteriales</taxon>
        <taxon>Flavobacteriaceae</taxon>
        <taxon>Flavobacterium</taxon>
    </lineage>
</organism>